<evidence type="ECO:0000313" key="8">
    <source>
        <dbReference type="EMBL" id="KAF4719697.1"/>
    </source>
</evidence>
<accession>A0A7J6RGU0</accession>
<feature type="region of interest" description="Disordered" evidence="5">
    <location>
        <begin position="675"/>
        <end position="753"/>
    </location>
</feature>
<protein>
    <recommendedName>
        <fullName evidence="7">Sugar phosphate transporter domain-containing protein</fullName>
    </recommendedName>
</protein>
<feature type="transmembrane region" description="Helical" evidence="6">
    <location>
        <begin position="380"/>
        <end position="398"/>
    </location>
</feature>
<evidence type="ECO:0000259" key="7">
    <source>
        <dbReference type="Pfam" id="PF03151"/>
    </source>
</evidence>
<evidence type="ECO:0000256" key="3">
    <source>
        <dbReference type="ARBA" id="ARBA00022989"/>
    </source>
</evidence>
<feature type="region of interest" description="Disordered" evidence="5">
    <location>
        <begin position="615"/>
        <end position="657"/>
    </location>
</feature>
<feature type="compositionally biased region" description="Acidic residues" evidence="5">
    <location>
        <begin position="248"/>
        <end position="262"/>
    </location>
</feature>
<feature type="transmembrane region" description="Helical" evidence="6">
    <location>
        <begin position="556"/>
        <end position="577"/>
    </location>
</feature>
<feature type="transmembrane region" description="Helical" evidence="6">
    <location>
        <begin position="489"/>
        <end position="513"/>
    </location>
</feature>
<evidence type="ECO:0000256" key="1">
    <source>
        <dbReference type="ARBA" id="ARBA00004141"/>
    </source>
</evidence>
<feature type="transmembrane region" description="Helical" evidence="6">
    <location>
        <begin position="432"/>
        <end position="451"/>
    </location>
</feature>
<feature type="transmembrane region" description="Helical" evidence="6">
    <location>
        <begin position="308"/>
        <end position="328"/>
    </location>
</feature>
<evidence type="ECO:0000256" key="4">
    <source>
        <dbReference type="ARBA" id="ARBA00023136"/>
    </source>
</evidence>
<feature type="transmembrane region" description="Helical" evidence="6">
    <location>
        <begin position="106"/>
        <end position="127"/>
    </location>
</feature>
<gene>
    <name evidence="8" type="ORF">FOZ63_027637</name>
</gene>
<evidence type="ECO:0000313" key="9">
    <source>
        <dbReference type="Proteomes" id="UP000553632"/>
    </source>
</evidence>
<feature type="transmembrane region" description="Helical" evidence="6">
    <location>
        <begin position="525"/>
        <end position="544"/>
    </location>
</feature>
<comment type="caution">
    <text evidence="8">The sequence shown here is derived from an EMBL/GenBank/DDBJ whole genome shotgun (WGS) entry which is preliminary data.</text>
</comment>
<feature type="non-terminal residue" evidence="8">
    <location>
        <position position="1"/>
    </location>
</feature>
<feature type="transmembrane region" description="Helical" evidence="6">
    <location>
        <begin position="206"/>
        <end position="232"/>
    </location>
</feature>
<feature type="domain" description="Sugar phosphate transporter" evidence="7">
    <location>
        <begin position="310"/>
        <end position="600"/>
    </location>
</feature>
<keyword evidence="9" id="KW-1185">Reference proteome</keyword>
<comment type="subcellular location">
    <subcellularLocation>
        <location evidence="1">Membrane</location>
        <topology evidence="1">Multi-pass membrane protein</topology>
    </subcellularLocation>
</comment>
<dbReference type="PANTHER" id="PTHR11132">
    <property type="entry name" value="SOLUTE CARRIER FAMILY 35"/>
    <property type="match status" value="1"/>
</dbReference>
<feature type="transmembrane region" description="Helical" evidence="6">
    <location>
        <begin position="457"/>
        <end position="477"/>
    </location>
</feature>
<feature type="transmembrane region" description="Helical" evidence="6">
    <location>
        <begin position="404"/>
        <end position="425"/>
    </location>
</feature>
<evidence type="ECO:0000256" key="6">
    <source>
        <dbReference type="SAM" id="Phobius"/>
    </source>
</evidence>
<evidence type="ECO:0000256" key="2">
    <source>
        <dbReference type="ARBA" id="ARBA00022692"/>
    </source>
</evidence>
<feature type="compositionally biased region" description="Low complexity" evidence="5">
    <location>
        <begin position="642"/>
        <end position="654"/>
    </location>
</feature>
<keyword evidence="2 6" id="KW-0812">Transmembrane</keyword>
<dbReference type="AlphaFoldDB" id="A0A7J6RGU0"/>
<sequence>LAAQAKAEQSLEDSRFALSAGSRRKDMLGRRGMSEAFLESGMGSASPSGARGIHSLKQQYKKRRRTMKDTEPDVERDGCDSQLVRTMLSIAELERIQRSRKVKEQWPLHLAITMLLLLPVIALIVAASEEQSICRREETVCSNACMGRWEELVNTLTEEERIDIDNEKEEYHHDGYTLASLHHLRHSTRCQGECDTAFAECSEKPLILYIGVAVLGICTLCTCLLSSLAAALRHKEEVERITRHLEGGEESEDDDDLSEQDTDNNGAAVVAPEQSRARRANLSNFQLAQESLETTKGEADGGGFLIRLLKVALAILGWYVTSMSITALNKYLFSNLGVKFPLIVTFIHFSTTSIVLYLLFALWPSKFERPVISTKEYMRAIVPIAVCAASDIGLSNLSYSRISITAMTVVKSSAVVVTYLVGLLFGIEKFRWPIMACALTIMIAISSSVPGMQVDDWLGILFVALAVLCTAFRWVLVQTQCTQFSAVQLMYLTQPISALALLPLAIILDAPHLAIPIDVTGVQHLALPLCIICATAVLAFLLLFAEYRLVEVTSSLTLCIAGIGKEVATILMSVVLFDDWLSLRQTIAVAVSIVGIVTYSTRRIRYATEEAQFERLTEVPDDDGGGGGAHDRPANPSPEGAPLPSSSSPSAATTPRDHRILRFASAESTMSYYEEKDLDEGDTTTTPPPPVDSGVNPDRTDSNTSSSSSPANMYGTPYVGVAEPGMAPNSSISLTMAEEGRSTEGSIPQMGRE</sequence>
<feature type="transmembrane region" description="Helical" evidence="6">
    <location>
        <begin position="340"/>
        <end position="360"/>
    </location>
</feature>
<feature type="region of interest" description="Disordered" evidence="5">
    <location>
        <begin position="243"/>
        <end position="263"/>
    </location>
</feature>
<keyword evidence="4 6" id="KW-0472">Membrane</keyword>
<evidence type="ECO:0000256" key="5">
    <source>
        <dbReference type="SAM" id="MobiDB-lite"/>
    </source>
</evidence>
<dbReference type="Pfam" id="PF03151">
    <property type="entry name" value="TPT"/>
    <property type="match status" value="1"/>
</dbReference>
<name>A0A7J6RGU0_PEROL</name>
<proteinExistence type="predicted"/>
<feature type="transmembrane region" description="Helical" evidence="6">
    <location>
        <begin position="583"/>
        <end position="601"/>
    </location>
</feature>
<keyword evidence="3 6" id="KW-1133">Transmembrane helix</keyword>
<organism evidence="8 9">
    <name type="scientific">Perkinsus olseni</name>
    <name type="common">Perkinsus atlanticus</name>
    <dbReference type="NCBI Taxonomy" id="32597"/>
    <lineage>
        <taxon>Eukaryota</taxon>
        <taxon>Sar</taxon>
        <taxon>Alveolata</taxon>
        <taxon>Perkinsozoa</taxon>
        <taxon>Perkinsea</taxon>
        <taxon>Perkinsida</taxon>
        <taxon>Perkinsidae</taxon>
        <taxon>Perkinsus</taxon>
    </lineage>
</organism>
<reference evidence="8 9" key="1">
    <citation type="submission" date="2020-04" db="EMBL/GenBank/DDBJ databases">
        <title>Perkinsus olseni comparative genomics.</title>
        <authorList>
            <person name="Bogema D.R."/>
        </authorList>
    </citation>
    <scope>NUCLEOTIDE SEQUENCE [LARGE SCALE GENOMIC DNA]</scope>
    <source>
        <strain evidence="8 9">ATCC PRA-207</strain>
    </source>
</reference>
<dbReference type="Proteomes" id="UP000553632">
    <property type="component" value="Unassembled WGS sequence"/>
</dbReference>
<dbReference type="GO" id="GO:0016020">
    <property type="term" value="C:membrane"/>
    <property type="evidence" value="ECO:0007669"/>
    <property type="project" value="UniProtKB-SubCell"/>
</dbReference>
<dbReference type="InterPro" id="IPR004853">
    <property type="entry name" value="Sugar_P_trans_dom"/>
</dbReference>
<dbReference type="EMBL" id="JABANO010025761">
    <property type="protein sequence ID" value="KAF4719697.1"/>
    <property type="molecule type" value="Genomic_DNA"/>
</dbReference>
<dbReference type="InterPro" id="IPR050186">
    <property type="entry name" value="TPT_transporter"/>
</dbReference>